<dbReference type="InterPro" id="IPR045053">
    <property type="entry name" value="MAN-like"/>
</dbReference>
<evidence type="ECO:0000256" key="2">
    <source>
        <dbReference type="ARBA" id="ARBA00004613"/>
    </source>
</evidence>
<keyword evidence="10" id="KW-1185">Reference proteome</keyword>
<dbReference type="PANTHER" id="PTHR31451:SF39">
    <property type="entry name" value="MANNAN ENDO-1,4-BETA-MANNOSIDASE 1"/>
    <property type="match status" value="1"/>
</dbReference>
<reference evidence="9 10" key="1">
    <citation type="submission" date="2014-12" db="EMBL/GenBank/DDBJ databases">
        <title>Frankia sp. BMG5.1 draft genome.</title>
        <authorList>
            <person name="Gtari M."/>
            <person name="Ghodhbane-Gtari F."/>
            <person name="Nouioui I."/>
            <person name="Ktari A."/>
            <person name="Hezbri K."/>
            <person name="Mimouni W."/>
            <person name="Sbissi I."/>
            <person name="Ayari A."/>
            <person name="Yamanaka T."/>
            <person name="Normand P."/>
            <person name="Tisa L.S."/>
            <person name="Boudabous A."/>
        </authorList>
    </citation>
    <scope>NUCLEOTIDE SEQUENCE [LARGE SCALE GENOMIC DNA]</scope>
    <source>
        <strain evidence="9 10">BMG5.1</strain>
    </source>
</reference>
<dbReference type="EC" id="3.2.1.78" evidence="3"/>
<evidence type="ECO:0000256" key="6">
    <source>
        <dbReference type="ARBA" id="ARBA00022801"/>
    </source>
</evidence>
<evidence type="ECO:0000256" key="4">
    <source>
        <dbReference type="ARBA" id="ARBA00022525"/>
    </source>
</evidence>
<evidence type="ECO:0000259" key="8">
    <source>
        <dbReference type="Pfam" id="PF26410"/>
    </source>
</evidence>
<comment type="subcellular location">
    <subcellularLocation>
        <location evidence="2">Secreted</location>
    </subcellularLocation>
</comment>
<proteinExistence type="predicted"/>
<dbReference type="Gene3D" id="3.20.20.80">
    <property type="entry name" value="Glycosidases"/>
    <property type="match status" value="1"/>
</dbReference>
<name>A0ABR5EYQ6_9ACTN</name>
<comment type="caution">
    <text evidence="9">The sequence shown here is derived from an EMBL/GenBank/DDBJ whole genome shotgun (WGS) entry which is preliminary data.</text>
</comment>
<sequence length="391" mass="43886">MSRYLVPGSASPWVAAVFFRSVSSPTGFGPAGRAADFVQVRDGAFRLAGRRFRFCGTNNYYLHYKSQRMTDSVLTDAAALGLRVVRCWGFLDGTPADGVVLQPEPFRYDEDGFEPLDHAVFRAGQLGLRLVIALTNNWSDFGGIPRYATWFSAEHDDFFHRHAIRECYRAWVTHVISRRNRYTGVPYNHEPAVMTWELANEPRCPSDPSGDTLVAWADEMSRYVRQLAPRQLVAVGDEGFHGRADTADYPASNQEGVVWHRLLRLPGIDYGTFHLHPQQWGEKSPGWGVRWIHDHFREAAVAGVPAVLEEFSWQDDGIARDTVYAAWTAAVEDADGDGDQFWLLTGRNDDGSHYPDYDGRRVIHPSATAALFAGHAGRMSRPGREFPSRPA</sequence>
<evidence type="ECO:0000256" key="7">
    <source>
        <dbReference type="ARBA" id="ARBA00023295"/>
    </source>
</evidence>
<dbReference type="Proteomes" id="UP000035425">
    <property type="component" value="Unassembled WGS sequence"/>
</dbReference>
<dbReference type="GO" id="GO:0016787">
    <property type="term" value="F:hydrolase activity"/>
    <property type="evidence" value="ECO:0007669"/>
    <property type="project" value="UniProtKB-KW"/>
</dbReference>
<evidence type="ECO:0000256" key="3">
    <source>
        <dbReference type="ARBA" id="ARBA00012706"/>
    </source>
</evidence>
<dbReference type="InterPro" id="IPR017853">
    <property type="entry name" value="GH"/>
</dbReference>
<dbReference type="PANTHER" id="PTHR31451">
    <property type="match status" value="1"/>
</dbReference>
<accession>A0ABR5EYQ6</accession>
<keyword evidence="4" id="KW-0964">Secreted</keyword>
<organism evidence="9 10">
    <name type="scientific">Protofrankia coriariae</name>
    <dbReference type="NCBI Taxonomy" id="1562887"/>
    <lineage>
        <taxon>Bacteria</taxon>
        <taxon>Bacillati</taxon>
        <taxon>Actinomycetota</taxon>
        <taxon>Actinomycetes</taxon>
        <taxon>Frankiales</taxon>
        <taxon>Frankiaceae</taxon>
        <taxon>Protofrankia</taxon>
    </lineage>
</organism>
<evidence type="ECO:0000313" key="10">
    <source>
        <dbReference type="Proteomes" id="UP000035425"/>
    </source>
</evidence>
<dbReference type="InterPro" id="IPR001547">
    <property type="entry name" value="Glyco_hydro_5"/>
</dbReference>
<keyword evidence="5" id="KW-0732">Signal</keyword>
<evidence type="ECO:0000313" key="9">
    <source>
        <dbReference type="EMBL" id="KLL09545.1"/>
    </source>
</evidence>
<gene>
    <name evidence="9" type="ORF">FrCorBMG51_24130</name>
</gene>
<dbReference type="SUPFAM" id="SSF51445">
    <property type="entry name" value="(Trans)glycosidases"/>
    <property type="match status" value="1"/>
</dbReference>
<protein>
    <recommendedName>
        <fullName evidence="3">mannan endo-1,4-beta-mannosidase</fullName>
        <ecNumber evidence="3">3.2.1.78</ecNumber>
    </recommendedName>
</protein>
<keyword evidence="6 9" id="KW-0378">Hydrolase</keyword>
<feature type="domain" description="Glycoside hydrolase family 5" evidence="8">
    <location>
        <begin position="36"/>
        <end position="282"/>
    </location>
</feature>
<dbReference type="Pfam" id="PF26410">
    <property type="entry name" value="GH5_mannosidase"/>
    <property type="match status" value="1"/>
</dbReference>
<evidence type="ECO:0000256" key="5">
    <source>
        <dbReference type="ARBA" id="ARBA00022729"/>
    </source>
</evidence>
<dbReference type="EMBL" id="JWIO01000083">
    <property type="protein sequence ID" value="KLL09545.1"/>
    <property type="molecule type" value="Genomic_DNA"/>
</dbReference>
<comment type="catalytic activity">
    <reaction evidence="1">
        <text>Random hydrolysis of (1-&gt;4)-beta-D-mannosidic linkages in mannans, galactomannans and glucomannans.</text>
        <dbReference type="EC" id="3.2.1.78"/>
    </reaction>
</comment>
<evidence type="ECO:0000256" key="1">
    <source>
        <dbReference type="ARBA" id="ARBA00001678"/>
    </source>
</evidence>
<keyword evidence="7" id="KW-0326">Glycosidase</keyword>